<comment type="caution">
    <text evidence="13">The sequence shown here is derived from an EMBL/GenBank/DDBJ whole genome shotgun (WGS) entry which is preliminary data.</text>
</comment>
<proteinExistence type="inferred from homology"/>
<dbReference type="Gene3D" id="2.40.50.140">
    <property type="entry name" value="Nucleic acid-binding proteins"/>
    <property type="match status" value="1"/>
</dbReference>
<comment type="function">
    <text evidence="10">One of several proteins that assist in the late maturation steps of the functional core of the 30S ribosomal subunit. Helps release RbfA from mature subunits. May play a role in the assembly of ribosomal proteins into the subunit. Circularly permuted GTPase that catalyzes slow GTP hydrolysis, GTPase activity is stimulated by the 30S ribosomal subunit.</text>
</comment>
<dbReference type="Pfam" id="PF03193">
    <property type="entry name" value="RsgA_GTPase"/>
    <property type="match status" value="1"/>
</dbReference>
<dbReference type="InterPro" id="IPR010914">
    <property type="entry name" value="RsgA_GTPase_dom"/>
</dbReference>
<dbReference type="EC" id="3.6.1.-" evidence="10"/>
<evidence type="ECO:0000256" key="10">
    <source>
        <dbReference type="HAMAP-Rule" id="MF_01820"/>
    </source>
</evidence>
<feature type="binding site" evidence="10">
    <location>
        <position position="249"/>
    </location>
    <ligand>
        <name>Zn(2+)</name>
        <dbReference type="ChEBI" id="CHEBI:29105"/>
    </ligand>
</feature>
<dbReference type="Gene3D" id="3.40.50.300">
    <property type="entry name" value="P-loop containing nucleotide triphosphate hydrolases"/>
    <property type="match status" value="1"/>
</dbReference>
<protein>
    <recommendedName>
        <fullName evidence="10">Small ribosomal subunit biogenesis GTPase RsgA</fullName>
        <ecNumber evidence="10">3.6.1.-</ecNumber>
    </recommendedName>
</protein>
<dbReference type="PROSITE" id="PS50936">
    <property type="entry name" value="ENGC_GTPASE"/>
    <property type="match status" value="1"/>
</dbReference>
<dbReference type="Gene3D" id="1.10.40.50">
    <property type="entry name" value="Probable gtpase engc, domain 3"/>
    <property type="match status" value="1"/>
</dbReference>
<dbReference type="InterPro" id="IPR027417">
    <property type="entry name" value="P-loop_NTPase"/>
</dbReference>
<evidence type="ECO:0000256" key="6">
    <source>
        <dbReference type="ARBA" id="ARBA00022801"/>
    </source>
</evidence>
<comment type="similarity">
    <text evidence="10">Belongs to the TRAFAC class YlqF/YawG GTPase family. RsgA subfamily.</text>
</comment>
<gene>
    <name evidence="10" type="primary">rsgA</name>
    <name evidence="13" type="ORF">FC87_GL000610</name>
</gene>
<dbReference type="PROSITE" id="PS51721">
    <property type="entry name" value="G_CP"/>
    <property type="match status" value="1"/>
</dbReference>
<feature type="binding site" evidence="10">
    <location>
        <position position="262"/>
    </location>
    <ligand>
        <name>Zn(2+)</name>
        <dbReference type="ChEBI" id="CHEBI:29105"/>
    </ligand>
</feature>
<dbReference type="InterPro" id="IPR012340">
    <property type="entry name" value="NA-bd_OB-fold"/>
</dbReference>
<dbReference type="PATRIC" id="fig|1423745.4.peg.650"/>
<dbReference type="GO" id="GO:0046872">
    <property type="term" value="F:metal ion binding"/>
    <property type="evidence" value="ECO:0007669"/>
    <property type="project" value="UniProtKB-KW"/>
</dbReference>
<feature type="binding site" evidence="10">
    <location>
        <begin position="168"/>
        <end position="176"/>
    </location>
    <ligand>
        <name>GTP</name>
        <dbReference type="ChEBI" id="CHEBI:37565"/>
    </ligand>
</feature>
<dbReference type="InterPro" id="IPR031944">
    <property type="entry name" value="RsgA_N"/>
</dbReference>
<keyword evidence="7 10" id="KW-0862">Zinc</keyword>
<accession>A0A0R2CKG3</accession>
<reference evidence="13 14" key="1">
    <citation type="journal article" date="2015" name="Genome Announc.">
        <title>Expanding the biotechnology potential of lactobacilli through comparative genomics of 213 strains and associated genera.</title>
        <authorList>
            <person name="Sun Z."/>
            <person name="Harris H.M."/>
            <person name="McCann A."/>
            <person name="Guo C."/>
            <person name="Argimon S."/>
            <person name="Zhang W."/>
            <person name="Yang X."/>
            <person name="Jeffery I.B."/>
            <person name="Cooney J.C."/>
            <person name="Kagawa T.F."/>
            <person name="Liu W."/>
            <person name="Song Y."/>
            <person name="Salvetti E."/>
            <person name="Wrobel A."/>
            <person name="Rasinkangas P."/>
            <person name="Parkhill J."/>
            <person name="Rea M.C."/>
            <person name="O'Sullivan O."/>
            <person name="Ritari J."/>
            <person name="Douillard F.P."/>
            <person name="Paul Ross R."/>
            <person name="Yang R."/>
            <person name="Briner A.E."/>
            <person name="Felis G.E."/>
            <person name="de Vos W.M."/>
            <person name="Barrangou R."/>
            <person name="Klaenhammer T.R."/>
            <person name="Caufield P.W."/>
            <person name="Cui Y."/>
            <person name="Zhang H."/>
            <person name="O'Toole P.W."/>
        </authorList>
    </citation>
    <scope>NUCLEOTIDE SEQUENCE [LARGE SCALE GENOMIC DNA]</scope>
    <source>
        <strain evidence="13 14">DSM 22689</strain>
    </source>
</reference>
<keyword evidence="8 10" id="KW-0694">RNA-binding</keyword>
<dbReference type="GO" id="GO:0042274">
    <property type="term" value="P:ribosomal small subunit biogenesis"/>
    <property type="evidence" value="ECO:0007669"/>
    <property type="project" value="UniProtKB-UniRule"/>
</dbReference>
<keyword evidence="9 10" id="KW-0342">GTP-binding</keyword>
<evidence type="ECO:0000256" key="9">
    <source>
        <dbReference type="ARBA" id="ARBA00023134"/>
    </source>
</evidence>
<dbReference type="GO" id="GO:0003924">
    <property type="term" value="F:GTPase activity"/>
    <property type="evidence" value="ECO:0007669"/>
    <property type="project" value="UniProtKB-UniRule"/>
</dbReference>
<comment type="subcellular location">
    <subcellularLocation>
        <location evidence="10">Cytoplasm</location>
    </subcellularLocation>
</comment>
<feature type="domain" description="CP-type G" evidence="12">
    <location>
        <begin position="66"/>
        <end position="225"/>
    </location>
</feature>
<feature type="binding site" evidence="10">
    <location>
        <begin position="115"/>
        <end position="118"/>
    </location>
    <ligand>
        <name>GTP</name>
        <dbReference type="ChEBI" id="CHEBI:37565"/>
    </ligand>
</feature>
<dbReference type="SUPFAM" id="SSF52540">
    <property type="entry name" value="P-loop containing nucleoside triphosphate hydrolases"/>
    <property type="match status" value="1"/>
</dbReference>
<evidence type="ECO:0000256" key="8">
    <source>
        <dbReference type="ARBA" id="ARBA00022884"/>
    </source>
</evidence>
<dbReference type="RefSeq" id="WP_056961489.1">
    <property type="nucleotide sequence ID" value="NZ_AYZI01000003.1"/>
</dbReference>
<evidence type="ECO:0000256" key="4">
    <source>
        <dbReference type="ARBA" id="ARBA00022730"/>
    </source>
</evidence>
<dbReference type="CDD" id="cd01854">
    <property type="entry name" value="YjeQ_EngC"/>
    <property type="match status" value="1"/>
</dbReference>
<keyword evidence="1 10" id="KW-0963">Cytoplasm</keyword>
<dbReference type="CDD" id="cd04466">
    <property type="entry name" value="S1_YloQ_GTPase"/>
    <property type="match status" value="1"/>
</dbReference>
<keyword evidence="6 10" id="KW-0378">Hydrolase</keyword>
<dbReference type="SUPFAM" id="SSF50249">
    <property type="entry name" value="Nucleic acid-binding proteins"/>
    <property type="match status" value="1"/>
</dbReference>
<evidence type="ECO:0000256" key="3">
    <source>
        <dbReference type="ARBA" id="ARBA00022723"/>
    </source>
</evidence>
<dbReference type="PANTHER" id="PTHR32120:SF11">
    <property type="entry name" value="SMALL RIBOSOMAL SUBUNIT BIOGENESIS GTPASE RSGA 1, MITOCHONDRIAL-RELATED"/>
    <property type="match status" value="1"/>
</dbReference>
<keyword evidence="5 10" id="KW-0547">Nucleotide-binding</keyword>
<comment type="cofactor">
    <cofactor evidence="10">
        <name>Zn(2+)</name>
        <dbReference type="ChEBI" id="CHEBI:29105"/>
    </cofactor>
    <text evidence="10">Binds 1 zinc ion per subunit.</text>
</comment>
<keyword evidence="2 10" id="KW-0690">Ribosome biogenesis</keyword>
<feature type="binding site" evidence="10">
    <location>
        <position position="256"/>
    </location>
    <ligand>
        <name>Zn(2+)</name>
        <dbReference type="ChEBI" id="CHEBI:29105"/>
    </ligand>
</feature>
<dbReference type="Pfam" id="PF16745">
    <property type="entry name" value="RsgA_N"/>
    <property type="match status" value="1"/>
</dbReference>
<dbReference type="EMBL" id="AYZI01000003">
    <property type="protein sequence ID" value="KRM91786.1"/>
    <property type="molecule type" value="Genomic_DNA"/>
</dbReference>
<dbReference type="GO" id="GO:0019843">
    <property type="term" value="F:rRNA binding"/>
    <property type="evidence" value="ECO:0007669"/>
    <property type="project" value="UniProtKB-KW"/>
</dbReference>
<dbReference type="GO" id="GO:0005737">
    <property type="term" value="C:cytoplasm"/>
    <property type="evidence" value="ECO:0007669"/>
    <property type="project" value="UniProtKB-SubCell"/>
</dbReference>
<evidence type="ECO:0000313" key="14">
    <source>
        <dbReference type="Proteomes" id="UP000051586"/>
    </source>
</evidence>
<dbReference type="STRING" id="1423745.GCA_001311215_00117"/>
<sequence length="303" mass="34335">MNEVKTGKIQQSLSGFYDVLVGDKLYRTRARGNFRKRDVKPLVGDLVEFSSNGEKDGYIRSILPRRNELVRPPIANTDQAIVVTSIVEPEFSDILLDKELVALEKEHISPLLYFSKLDLVAPETRAHFLTKINQYQTLIGYPVFLADVDDVLAQLRARLTKKQTVVLGQTGAGKSTLLNQLEPDLRLATGEISQVLGRGKHTTRKVSLQKINHGLIADTPGFSSFDTLNISVKVLKNYFPEFVRVAPQCKYRECQHINEPQCAVKSEVKNGTILQSRYKNYVQEYQTLQQQKPVYRRKKGSQS</sequence>
<dbReference type="NCBIfam" id="TIGR00157">
    <property type="entry name" value="ribosome small subunit-dependent GTPase A"/>
    <property type="match status" value="1"/>
</dbReference>
<dbReference type="InterPro" id="IPR030378">
    <property type="entry name" value="G_CP_dom"/>
</dbReference>
<dbReference type="Proteomes" id="UP000051586">
    <property type="component" value="Unassembled WGS sequence"/>
</dbReference>
<feature type="domain" description="EngC GTPase" evidence="11">
    <location>
        <begin position="75"/>
        <end position="223"/>
    </location>
</feature>
<evidence type="ECO:0000259" key="11">
    <source>
        <dbReference type="PROSITE" id="PS50936"/>
    </source>
</evidence>
<dbReference type="AlphaFoldDB" id="A0A0R2CKG3"/>
<evidence type="ECO:0000256" key="7">
    <source>
        <dbReference type="ARBA" id="ARBA00022833"/>
    </source>
</evidence>
<dbReference type="GO" id="GO:0005525">
    <property type="term" value="F:GTP binding"/>
    <property type="evidence" value="ECO:0007669"/>
    <property type="project" value="UniProtKB-UniRule"/>
</dbReference>
<feature type="binding site" evidence="10">
    <location>
        <position position="254"/>
    </location>
    <ligand>
        <name>Zn(2+)</name>
        <dbReference type="ChEBI" id="CHEBI:29105"/>
    </ligand>
</feature>
<dbReference type="HAMAP" id="MF_01820">
    <property type="entry name" value="GTPase_RsgA"/>
    <property type="match status" value="1"/>
</dbReference>
<evidence type="ECO:0000256" key="5">
    <source>
        <dbReference type="ARBA" id="ARBA00022741"/>
    </source>
</evidence>
<evidence type="ECO:0000259" key="12">
    <source>
        <dbReference type="PROSITE" id="PS51721"/>
    </source>
</evidence>
<dbReference type="PANTHER" id="PTHR32120">
    <property type="entry name" value="SMALL RIBOSOMAL SUBUNIT BIOGENESIS GTPASE RSGA"/>
    <property type="match status" value="1"/>
</dbReference>
<comment type="subunit">
    <text evidence="10">Monomer. Associates with 30S ribosomal subunit, binds 16S rRNA.</text>
</comment>
<evidence type="ECO:0000256" key="2">
    <source>
        <dbReference type="ARBA" id="ARBA00022517"/>
    </source>
</evidence>
<evidence type="ECO:0000313" key="13">
    <source>
        <dbReference type="EMBL" id="KRM91786.1"/>
    </source>
</evidence>
<name>A0A0R2CKG3_9LACO</name>
<evidence type="ECO:0000256" key="1">
    <source>
        <dbReference type="ARBA" id="ARBA00022490"/>
    </source>
</evidence>
<organism evidence="13 14">
    <name type="scientific">Fructilactobacillus florum DSM 22689 = JCM 16035</name>
    <dbReference type="NCBI Taxonomy" id="1423745"/>
    <lineage>
        <taxon>Bacteria</taxon>
        <taxon>Bacillati</taxon>
        <taxon>Bacillota</taxon>
        <taxon>Bacilli</taxon>
        <taxon>Lactobacillales</taxon>
        <taxon>Lactobacillaceae</taxon>
        <taxon>Fructilactobacillus</taxon>
    </lineage>
</organism>
<keyword evidence="3 10" id="KW-0479">Metal-binding</keyword>
<dbReference type="InterPro" id="IPR004881">
    <property type="entry name" value="Ribosome_biogen_GTPase_RsgA"/>
</dbReference>
<keyword evidence="4 10" id="KW-0699">rRNA-binding</keyword>